<evidence type="ECO:0000313" key="1">
    <source>
        <dbReference type="EMBL" id="OAI23401.1"/>
    </source>
</evidence>
<proteinExistence type="predicted"/>
<reference evidence="2" key="1">
    <citation type="submission" date="2016-03" db="EMBL/GenBank/DDBJ databases">
        <authorList>
            <person name="Heylen K."/>
            <person name="De Vos P."/>
            <person name="Vekeman B."/>
        </authorList>
    </citation>
    <scope>NUCLEOTIDE SEQUENCE [LARGE SCALE GENOMIC DNA]</scope>
    <source>
        <strain evidence="2">R-45383</strain>
    </source>
</reference>
<dbReference type="EMBL" id="LUUK01000061">
    <property type="protein sequence ID" value="OAI23401.1"/>
    <property type="molecule type" value="Genomic_DNA"/>
</dbReference>
<sequence>MESVPDGSKLCGENCGSNSGSSSSFNIALSNGVKLELQEISLTDLSPLLNVLNGLAALLCSLRAGIKDLLAPRTGQWP</sequence>
<gene>
    <name evidence="1" type="ORF">A1355_21640</name>
</gene>
<dbReference type="Proteomes" id="UP000077628">
    <property type="component" value="Unassembled WGS sequence"/>
</dbReference>
<name>A0A177NZS0_9GAMM</name>
<accession>A0A177NZS0</accession>
<comment type="caution">
    <text evidence="1">The sequence shown here is derived from an EMBL/GenBank/DDBJ whole genome shotgun (WGS) entry which is preliminary data.</text>
</comment>
<protein>
    <submittedName>
        <fullName evidence="1">Uncharacterized protein</fullName>
    </submittedName>
</protein>
<evidence type="ECO:0000313" key="2">
    <source>
        <dbReference type="Proteomes" id="UP000077628"/>
    </source>
</evidence>
<dbReference type="AlphaFoldDB" id="A0A177NZS0"/>
<organism evidence="1 2">
    <name type="scientific">Methylomonas koyamae</name>
    <dbReference type="NCBI Taxonomy" id="702114"/>
    <lineage>
        <taxon>Bacteria</taxon>
        <taxon>Pseudomonadati</taxon>
        <taxon>Pseudomonadota</taxon>
        <taxon>Gammaproteobacteria</taxon>
        <taxon>Methylococcales</taxon>
        <taxon>Methylococcaceae</taxon>
        <taxon>Methylomonas</taxon>
    </lineage>
</organism>
<keyword evidence="2" id="KW-1185">Reference proteome</keyword>